<feature type="region of interest" description="Disordered" evidence="1">
    <location>
        <begin position="256"/>
        <end position="276"/>
    </location>
</feature>
<name>A0A9Q0M387_BLOTA</name>
<gene>
    <name evidence="2" type="ORF">RDWZM_005025</name>
</gene>
<evidence type="ECO:0000313" key="2">
    <source>
        <dbReference type="EMBL" id="KAJ6219213.1"/>
    </source>
</evidence>
<dbReference type="AlphaFoldDB" id="A0A9Q0M387"/>
<accession>A0A9Q0M387</accession>
<dbReference type="EMBL" id="JAPWDV010000002">
    <property type="protein sequence ID" value="KAJ6219213.1"/>
    <property type="molecule type" value="Genomic_DNA"/>
</dbReference>
<evidence type="ECO:0000313" key="3">
    <source>
        <dbReference type="Proteomes" id="UP001142055"/>
    </source>
</evidence>
<reference evidence="2" key="1">
    <citation type="submission" date="2022-12" db="EMBL/GenBank/DDBJ databases">
        <title>Genome assemblies of Blomia tropicalis.</title>
        <authorList>
            <person name="Cui Y."/>
        </authorList>
    </citation>
    <scope>NUCLEOTIDE SEQUENCE</scope>
    <source>
        <tissue evidence="2">Adult mites</tissue>
    </source>
</reference>
<feature type="compositionally biased region" description="Basic residues" evidence="1">
    <location>
        <begin position="267"/>
        <end position="276"/>
    </location>
</feature>
<feature type="compositionally biased region" description="Low complexity" evidence="1">
    <location>
        <begin position="1"/>
        <end position="22"/>
    </location>
</feature>
<dbReference type="Proteomes" id="UP001142055">
    <property type="component" value="Chromosome 2"/>
</dbReference>
<feature type="compositionally biased region" description="Low complexity" evidence="1">
    <location>
        <begin position="256"/>
        <end position="266"/>
    </location>
</feature>
<protein>
    <submittedName>
        <fullName evidence="2">Uncharacterized protein</fullName>
    </submittedName>
</protein>
<organism evidence="2 3">
    <name type="scientific">Blomia tropicalis</name>
    <name type="common">Mite</name>
    <dbReference type="NCBI Taxonomy" id="40697"/>
    <lineage>
        <taxon>Eukaryota</taxon>
        <taxon>Metazoa</taxon>
        <taxon>Ecdysozoa</taxon>
        <taxon>Arthropoda</taxon>
        <taxon>Chelicerata</taxon>
        <taxon>Arachnida</taxon>
        <taxon>Acari</taxon>
        <taxon>Acariformes</taxon>
        <taxon>Sarcoptiformes</taxon>
        <taxon>Astigmata</taxon>
        <taxon>Glycyphagoidea</taxon>
        <taxon>Echimyopodidae</taxon>
        <taxon>Blomia</taxon>
    </lineage>
</organism>
<comment type="caution">
    <text evidence="2">The sequence shown here is derived from an EMBL/GenBank/DDBJ whole genome shotgun (WGS) entry which is preliminary data.</text>
</comment>
<feature type="region of interest" description="Disordered" evidence="1">
    <location>
        <begin position="1"/>
        <end position="31"/>
    </location>
</feature>
<proteinExistence type="predicted"/>
<evidence type="ECO:0000256" key="1">
    <source>
        <dbReference type="SAM" id="MobiDB-lite"/>
    </source>
</evidence>
<keyword evidence="3" id="KW-1185">Reference proteome</keyword>
<sequence>MSTTNTNTSSTTGTSNPTSNTNVSGQPPPAVWPLVQTNGDPIYKQLAKAPQGVVINVQPERNDQQQRITMKGMREDVKGSSHNLMTLAKNVDPNAAIYVNNGVMQQQTMVAPTGGYDYSEHYVKQQQTTPFGGNVYFENKHVQNYVPGQEAMVKWEQTAMTPIGKQYQYYYDHNKQTPGMQVHEFTRINQNTPVAPMVMVSSPPPPPPPPQRMTFNTYEYHANQTCASPIIPTLSPQQQMDMIRRQWDDFNQWVKNGGKRNMNGKGKTIRTGKTKK</sequence>